<comment type="similarity">
    <text evidence="1 4">Belongs to the universal ribosomal protein uL23 family.</text>
</comment>
<reference evidence="5 6" key="1">
    <citation type="journal article" date="2021" name="Syst. Appl. Microbiol.">
        <title>Persephonella atlantica sp. nov.: How to adapt to physico-chemical gradients in high temperature hydrothermal habitats.</title>
        <authorList>
            <person name="Francois D.X."/>
            <person name="Godfroy A."/>
            <person name="Mathien C."/>
            <person name="Aube J."/>
            <person name="Cathalot C."/>
            <person name="Lesongeur F."/>
            <person name="L'Haridon S."/>
            <person name="Philippon X."/>
            <person name="Roussel E.G."/>
        </authorList>
    </citation>
    <scope>NUCLEOTIDE SEQUENCE [LARGE SCALE GENOMIC DNA]</scope>
    <source>
        <strain evidence="5 6">MO1340</strain>
    </source>
</reference>
<dbReference type="Proteomes" id="UP000772812">
    <property type="component" value="Unassembled WGS sequence"/>
</dbReference>
<evidence type="ECO:0000313" key="5">
    <source>
        <dbReference type="EMBL" id="MBK3332390.1"/>
    </source>
</evidence>
<evidence type="ECO:0000256" key="2">
    <source>
        <dbReference type="ARBA" id="ARBA00022980"/>
    </source>
</evidence>
<comment type="caution">
    <text evidence="5">The sequence shown here is derived from an EMBL/GenBank/DDBJ whole genome shotgun (WGS) entry which is preliminary data.</text>
</comment>
<keyword evidence="4" id="KW-0694">RNA-binding</keyword>
<protein>
    <recommendedName>
        <fullName evidence="4">Large ribosomal subunit protein uL23</fullName>
    </recommendedName>
</protein>
<dbReference type="InterPro" id="IPR012678">
    <property type="entry name" value="Ribosomal_uL23/eL15/eS24_sf"/>
</dbReference>
<comment type="subunit">
    <text evidence="4">Part of the 50S ribosomal subunit. Contacts protein L29, and trigger factor when it is bound to the ribosome.</text>
</comment>
<dbReference type="EMBL" id="JAACYA010000001">
    <property type="protein sequence ID" value="MBK3332390.1"/>
    <property type="molecule type" value="Genomic_DNA"/>
</dbReference>
<dbReference type="Pfam" id="PF00276">
    <property type="entry name" value="Ribosomal_L23"/>
    <property type="match status" value="1"/>
</dbReference>
<keyword evidence="2 4" id="KW-0689">Ribosomal protein</keyword>
<dbReference type="SUPFAM" id="SSF54189">
    <property type="entry name" value="Ribosomal proteins S24e, L23 and L15e"/>
    <property type="match status" value="1"/>
</dbReference>
<dbReference type="InterPro" id="IPR013025">
    <property type="entry name" value="Ribosomal_uL23-like"/>
</dbReference>
<dbReference type="Gene3D" id="3.30.70.330">
    <property type="match status" value="1"/>
</dbReference>
<keyword evidence="6" id="KW-1185">Reference proteome</keyword>
<name>A0ABS1GHN6_9AQUI</name>
<evidence type="ECO:0000313" key="6">
    <source>
        <dbReference type="Proteomes" id="UP000772812"/>
    </source>
</evidence>
<evidence type="ECO:0000256" key="4">
    <source>
        <dbReference type="HAMAP-Rule" id="MF_01369"/>
    </source>
</evidence>
<dbReference type="NCBIfam" id="NF004363">
    <property type="entry name" value="PRK05738.2-4"/>
    <property type="match status" value="1"/>
</dbReference>
<evidence type="ECO:0000256" key="1">
    <source>
        <dbReference type="ARBA" id="ARBA00006700"/>
    </source>
</evidence>
<keyword evidence="3 4" id="KW-0687">Ribonucleoprotein</keyword>
<dbReference type="PANTHER" id="PTHR11620">
    <property type="entry name" value="60S RIBOSOMAL PROTEIN L23A"/>
    <property type="match status" value="1"/>
</dbReference>
<dbReference type="RefSeq" id="WP_200673761.1">
    <property type="nucleotide sequence ID" value="NZ_JAACYA010000001.1"/>
</dbReference>
<dbReference type="GO" id="GO:0005840">
    <property type="term" value="C:ribosome"/>
    <property type="evidence" value="ECO:0007669"/>
    <property type="project" value="UniProtKB-KW"/>
</dbReference>
<proteinExistence type="inferred from homology"/>
<keyword evidence="4" id="KW-0699">rRNA-binding</keyword>
<organism evidence="5 6">
    <name type="scientific">Persephonella atlantica</name>
    <dbReference type="NCBI Taxonomy" id="2699429"/>
    <lineage>
        <taxon>Bacteria</taxon>
        <taxon>Pseudomonadati</taxon>
        <taxon>Aquificota</taxon>
        <taxon>Aquificia</taxon>
        <taxon>Aquificales</taxon>
        <taxon>Hydrogenothermaceae</taxon>
        <taxon>Persephonella</taxon>
    </lineage>
</organism>
<evidence type="ECO:0000256" key="3">
    <source>
        <dbReference type="ARBA" id="ARBA00023274"/>
    </source>
</evidence>
<accession>A0ABS1GHN6</accession>
<gene>
    <name evidence="4 5" type="primary">rplW</name>
    <name evidence="5" type="ORF">GWK41_04820</name>
</gene>
<dbReference type="InterPro" id="IPR012677">
    <property type="entry name" value="Nucleotide-bd_a/b_plait_sf"/>
</dbReference>
<comment type="function">
    <text evidence="4">One of the early assembly proteins it binds 23S rRNA. One of the proteins that surrounds the polypeptide exit tunnel on the outside of the ribosome. Forms the main docking site for trigger factor binding to the ribosome.</text>
</comment>
<dbReference type="HAMAP" id="MF_01369_B">
    <property type="entry name" value="Ribosomal_uL23_B"/>
    <property type="match status" value="1"/>
</dbReference>
<sequence>MAGKTPYDILIRPVLTEKAVRQNEKENKLVFEVAMDANKIEIRKAVEEIFGVKVKEVRTMIVKPKQKRVGFGKPGYTKKWKKAIVKIESEKPINIAELI</sequence>